<reference evidence="7 8" key="1">
    <citation type="submission" date="2019-03" db="EMBL/GenBank/DDBJ databases">
        <title>Genomic Encyclopedia of Type Strains, Phase III (KMG-III): the genomes of soil and plant-associated and newly described type strains.</title>
        <authorList>
            <person name="Whitman W."/>
        </authorList>
    </citation>
    <scope>NUCLEOTIDE SEQUENCE [LARGE SCALE GENOMIC DNA]</scope>
    <source>
        <strain evidence="7 8">VKMAc-2574</strain>
    </source>
</reference>
<dbReference type="Proteomes" id="UP000295060">
    <property type="component" value="Unassembled WGS sequence"/>
</dbReference>
<feature type="transmembrane region" description="Helical" evidence="6">
    <location>
        <begin position="120"/>
        <end position="143"/>
    </location>
</feature>
<keyword evidence="3 6" id="KW-0812">Transmembrane</keyword>
<comment type="caution">
    <text evidence="7">The sequence shown here is derived from an EMBL/GenBank/DDBJ whole genome shotgun (WGS) entry which is preliminary data.</text>
</comment>
<dbReference type="PANTHER" id="PTHR30213">
    <property type="entry name" value="INNER MEMBRANE PROTEIN YHJD"/>
    <property type="match status" value="1"/>
</dbReference>
<sequence>MATDNRDSMRWRQRLTAAPARAGAVIGAAVQSAWGHRVLGMAAEIGFWMLLSLPPLALCLLGLVGYLGSAFGVDLGTEIEPRLIEIASQALTPATVNSLVRPLVDEVLTNGRADVASAGFLLALWAGSTATASYVNAIAIAYGQRSERGAAPSRVLALGMYLAGVVIGVVLLPLLLVGPQTLIQVLPPTGHDLAQTVLQLAYWPSLLVLSLAALVTFYHYAVPLRARWRDHLPGAAVATAIWLAGAAAVRLYLRYAFDTVNIYGPISAPIAALLFFYLTALAILLGAEANAQMRSESRR</sequence>
<name>A0ABY2FJY2_9ACTN</name>
<feature type="transmembrane region" description="Helical" evidence="6">
    <location>
        <begin position="197"/>
        <end position="220"/>
    </location>
</feature>
<feature type="transmembrane region" description="Helical" evidence="6">
    <location>
        <begin position="232"/>
        <end position="253"/>
    </location>
</feature>
<dbReference type="EMBL" id="SODU01000001">
    <property type="protein sequence ID" value="TDW93433.1"/>
    <property type="molecule type" value="Genomic_DNA"/>
</dbReference>
<keyword evidence="2" id="KW-1003">Cell membrane</keyword>
<proteinExistence type="predicted"/>
<evidence type="ECO:0000256" key="4">
    <source>
        <dbReference type="ARBA" id="ARBA00022989"/>
    </source>
</evidence>
<accession>A0ABY2FJY2</accession>
<evidence type="ECO:0000313" key="7">
    <source>
        <dbReference type="EMBL" id="TDW93433.1"/>
    </source>
</evidence>
<evidence type="ECO:0000256" key="5">
    <source>
        <dbReference type="ARBA" id="ARBA00023136"/>
    </source>
</evidence>
<dbReference type="RefSeq" id="WP_134126493.1">
    <property type="nucleotide sequence ID" value="NZ_SODU01000001.1"/>
</dbReference>
<keyword evidence="8" id="KW-1185">Reference proteome</keyword>
<organism evidence="7 8">
    <name type="scientific">Kribbella pratensis</name>
    <dbReference type="NCBI Taxonomy" id="2512112"/>
    <lineage>
        <taxon>Bacteria</taxon>
        <taxon>Bacillati</taxon>
        <taxon>Actinomycetota</taxon>
        <taxon>Actinomycetes</taxon>
        <taxon>Propionibacteriales</taxon>
        <taxon>Kribbellaceae</taxon>
        <taxon>Kribbella</taxon>
    </lineage>
</organism>
<evidence type="ECO:0000256" key="3">
    <source>
        <dbReference type="ARBA" id="ARBA00022692"/>
    </source>
</evidence>
<dbReference type="PANTHER" id="PTHR30213:SF0">
    <property type="entry name" value="UPF0761 MEMBRANE PROTEIN YIHY"/>
    <property type="match status" value="1"/>
</dbReference>
<keyword evidence="5 6" id="KW-0472">Membrane</keyword>
<evidence type="ECO:0000313" key="8">
    <source>
        <dbReference type="Proteomes" id="UP000295060"/>
    </source>
</evidence>
<dbReference type="InterPro" id="IPR017039">
    <property type="entry name" value="Virul_fac_BrkB"/>
</dbReference>
<protein>
    <submittedName>
        <fullName evidence="7">Membrane protein</fullName>
    </submittedName>
</protein>
<feature type="transmembrane region" description="Helical" evidence="6">
    <location>
        <begin position="45"/>
        <end position="71"/>
    </location>
</feature>
<feature type="transmembrane region" description="Helical" evidence="6">
    <location>
        <begin position="155"/>
        <end position="177"/>
    </location>
</feature>
<dbReference type="Pfam" id="PF03631">
    <property type="entry name" value="Virul_fac_BrkB"/>
    <property type="match status" value="1"/>
</dbReference>
<comment type="subcellular location">
    <subcellularLocation>
        <location evidence="1">Cell membrane</location>
        <topology evidence="1">Multi-pass membrane protein</topology>
    </subcellularLocation>
</comment>
<dbReference type="PIRSF" id="PIRSF035875">
    <property type="entry name" value="RNase_BN"/>
    <property type="match status" value="1"/>
</dbReference>
<gene>
    <name evidence="7" type="ORF">EV137_0713</name>
</gene>
<evidence type="ECO:0000256" key="6">
    <source>
        <dbReference type="SAM" id="Phobius"/>
    </source>
</evidence>
<feature type="transmembrane region" description="Helical" evidence="6">
    <location>
        <begin position="265"/>
        <end position="289"/>
    </location>
</feature>
<evidence type="ECO:0000256" key="1">
    <source>
        <dbReference type="ARBA" id="ARBA00004651"/>
    </source>
</evidence>
<evidence type="ECO:0000256" key="2">
    <source>
        <dbReference type="ARBA" id="ARBA00022475"/>
    </source>
</evidence>
<keyword evidence="4 6" id="KW-1133">Transmembrane helix</keyword>